<dbReference type="EMBL" id="DQAY01000133">
    <property type="protein sequence ID" value="HCO25622.1"/>
    <property type="molecule type" value="Genomic_DNA"/>
</dbReference>
<feature type="transmembrane region" description="Helical" evidence="1">
    <location>
        <begin position="296"/>
        <end position="324"/>
    </location>
</feature>
<evidence type="ECO:0000313" key="3">
    <source>
        <dbReference type="Proteomes" id="UP000263642"/>
    </source>
</evidence>
<keyword evidence="1" id="KW-0472">Membrane</keyword>
<accession>A0A3D3RC05</accession>
<feature type="transmembrane region" description="Helical" evidence="1">
    <location>
        <begin position="344"/>
        <end position="367"/>
    </location>
</feature>
<dbReference type="Proteomes" id="UP000263642">
    <property type="component" value="Unassembled WGS sequence"/>
</dbReference>
<evidence type="ECO:0000256" key="1">
    <source>
        <dbReference type="SAM" id="Phobius"/>
    </source>
</evidence>
<keyword evidence="1" id="KW-1133">Transmembrane helix</keyword>
<protein>
    <recommendedName>
        <fullName evidence="4">Glycosyltransferase RgtA/B/C/D-like domain-containing protein</fullName>
    </recommendedName>
</protein>
<feature type="transmembrane region" description="Helical" evidence="1">
    <location>
        <begin position="432"/>
        <end position="449"/>
    </location>
</feature>
<organism evidence="2 3">
    <name type="scientific">Gimesia maris</name>
    <dbReference type="NCBI Taxonomy" id="122"/>
    <lineage>
        <taxon>Bacteria</taxon>
        <taxon>Pseudomonadati</taxon>
        <taxon>Planctomycetota</taxon>
        <taxon>Planctomycetia</taxon>
        <taxon>Planctomycetales</taxon>
        <taxon>Planctomycetaceae</taxon>
        <taxon>Gimesia</taxon>
    </lineage>
</organism>
<feature type="transmembrane region" description="Helical" evidence="1">
    <location>
        <begin position="388"/>
        <end position="412"/>
    </location>
</feature>
<dbReference type="AlphaFoldDB" id="A0A3D3RC05"/>
<feature type="transmembrane region" description="Helical" evidence="1">
    <location>
        <begin position="78"/>
        <end position="96"/>
    </location>
</feature>
<feature type="transmembrane region" description="Helical" evidence="1">
    <location>
        <begin position="211"/>
        <end position="235"/>
    </location>
</feature>
<proteinExistence type="predicted"/>
<sequence length="527" mass="59524">MRFRILLPYLLTSLITIALLWLTQIPLGVEGEWTWNRIPFAAAEMIPGWIVSAIAFAVYLLLTLIALSRMPDCRWYELTVWLTGLTAAAGLWSLLLQDSPPGEYRLSKAAFVLYYKGSSGYFTQAQTEISDATQFLSEYEAKMEQGDVLHERTHPPGLPLFYLTLIRLCEKYPALQSFLVDMQPASFQEAADVIEGMTSRSKHPLLPRDRAVLWLATLITLSMSSLTVVPLFLLAREFSSRAVSWQVAAFWPLIPATLIFQPKSDALYPVIAILFLYLWVTACRRNNLICAFLAGLLIWGGLFLTLAFLPVGVCAACFFILQLWPRLTGSRQAPPAWKTLALTAFSGLAGFCLPVLILAGVFDLNLLRVWYLNFQNHAGFYNEYTRTYWKWLLLNPLEISLALGLPVSWMVFRSLCFRRRISAEQANCPTRSSLKAFLLSCGIVLMLLWLSGKNMGEAARLWLIFLPWLLLMTIPYWQRIHDIQAGEKLQASSFLKMQTVWIIAVTAQAVVCVATVTRITGFHFPPG</sequence>
<evidence type="ECO:0000313" key="2">
    <source>
        <dbReference type="EMBL" id="HCO25622.1"/>
    </source>
</evidence>
<feature type="transmembrane region" description="Helical" evidence="1">
    <location>
        <begin position="266"/>
        <end position="284"/>
    </location>
</feature>
<feature type="transmembrane region" description="Helical" evidence="1">
    <location>
        <begin position="46"/>
        <end position="66"/>
    </location>
</feature>
<keyword evidence="1" id="KW-0812">Transmembrane</keyword>
<feature type="transmembrane region" description="Helical" evidence="1">
    <location>
        <begin position="461"/>
        <end position="478"/>
    </location>
</feature>
<name>A0A3D3RC05_9PLAN</name>
<evidence type="ECO:0008006" key="4">
    <source>
        <dbReference type="Google" id="ProtNLM"/>
    </source>
</evidence>
<comment type="caution">
    <text evidence="2">The sequence shown here is derived from an EMBL/GenBank/DDBJ whole genome shotgun (WGS) entry which is preliminary data.</text>
</comment>
<reference evidence="2 3" key="1">
    <citation type="journal article" date="2018" name="Nat. Biotechnol.">
        <title>A standardized bacterial taxonomy based on genome phylogeny substantially revises the tree of life.</title>
        <authorList>
            <person name="Parks D.H."/>
            <person name="Chuvochina M."/>
            <person name="Waite D.W."/>
            <person name="Rinke C."/>
            <person name="Skarshewski A."/>
            <person name="Chaumeil P.A."/>
            <person name="Hugenholtz P."/>
        </authorList>
    </citation>
    <scope>NUCLEOTIDE SEQUENCE [LARGE SCALE GENOMIC DNA]</scope>
    <source>
        <strain evidence="2">UBA9375</strain>
    </source>
</reference>
<feature type="transmembrane region" description="Helical" evidence="1">
    <location>
        <begin position="242"/>
        <end position="260"/>
    </location>
</feature>
<gene>
    <name evidence="2" type="ORF">DIT97_22320</name>
</gene>
<feature type="transmembrane region" description="Helical" evidence="1">
    <location>
        <begin position="498"/>
        <end position="517"/>
    </location>
</feature>
<feature type="transmembrane region" description="Helical" evidence="1">
    <location>
        <begin position="7"/>
        <end position="26"/>
    </location>
</feature>